<organism evidence="1">
    <name type="scientific">marine sediment metagenome</name>
    <dbReference type="NCBI Taxonomy" id="412755"/>
    <lineage>
        <taxon>unclassified sequences</taxon>
        <taxon>metagenomes</taxon>
        <taxon>ecological metagenomes</taxon>
    </lineage>
</organism>
<evidence type="ECO:0000313" key="1">
    <source>
        <dbReference type="EMBL" id="KKL08148.1"/>
    </source>
</evidence>
<reference evidence="1" key="1">
    <citation type="journal article" date="2015" name="Nature">
        <title>Complex archaea that bridge the gap between prokaryotes and eukaryotes.</title>
        <authorList>
            <person name="Spang A."/>
            <person name="Saw J.H."/>
            <person name="Jorgensen S.L."/>
            <person name="Zaremba-Niedzwiedzka K."/>
            <person name="Martijn J."/>
            <person name="Lind A.E."/>
            <person name="van Eijk R."/>
            <person name="Schleper C."/>
            <person name="Guy L."/>
            <person name="Ettema T.J."/>
        </authorList>
    </citation>
    <scope>NUCLEOTIDE SEQUENCE</scope>
</reference>
<dbReference type="Pfam" id="PF05014">
    <property type="entry name" value="Nuc_deoxyrib_tr"/>
    <property type="match status" value="1"/>
</dbReference>
<dbReference type="EMBL" id="LAZR01042997">
    <property type="protein sequence ID" value="KKL08148.1"/>
    <property type="molecule type" value="Genomic_DNA"/>
</dbReference>
<accession>A0A0F9D7Q8</accession>
<dbReference type="Gene3D" id="3.40.50.450">
    <property type="match status" value="1"/>
</dbReference>
<gene>
    <name evidence="1" type="ORF">LCGC14_2578780</name>
</gene>
<sequence>MFVYLAGPIKKDVQENKIYRARATKYLQDLKIDVFDPASAWAGGTQVYSTSHSAALINLMAIKQSAVVLAHYHPSSFGTALEIGYALAFNKPVVVWGTGVMEATSTMLRHPQIHRYDRLEEALASVAMLLLGPGSRSPRESQE</sequence>
<evidence type="ECO:0008006" key="2">
    <source>
        <dbReference type="Google" id="ProtNLM"/>
    </source>
</evidence>
<name>A0A0F9D7Q8_9ZZZZ</name>
<dbReference type="AlphaFoldDB" id="A0A0F9D7Q8"/>
<protein>
    <recommendedName>
        <fullName evidence="2">Nucleoside 2-deoxyribosyltransferase</fullName>
    </recommendedName>
</protein>
<proteinExistence type="predicted"/>
<dbReference type="InterPro" id="IPR007710">
    <property type="entry name" value="Nucleoside_deoxyribTrfase"/>
</dbReference>
<dbReference type="SUPFAM" id="SSF52309">
    <property type="entry name" value="N-(deoxy)ribosyltransferase-like"/>
    <property type="match status" value="1"/>
</dbReference>
<comment type="caution">
    <text evidence="1">The sequence shown here is derived from an EMBL/GenBank/DDBJ whole genome shotgun (WGS) entry which is preliminary data.</text>
</comment>